<name>A0A6C0JHL4_9ZZZZ</name>
<accession>A0A6C0JHL4</accession>
<reference evidence="2" key="1">
    <citation type="journal article" date="2020" name="Nature">
        <title>Giant virus diversity and host interactions through global metagenomics.</title>
        <authorList>
            <person name="Schulz F."/>
            <person name="Roux S."/>
            <person name="Paez-Espino D."/>
            <person name="Jungbluth S."/>
            <person name="Walsh D.A."/>
            <person name="Denef V.J."/>
            <person name="McMahon K.D."/>
            <person name="Konstantinidis K.T."/>
            <person name="Eloe-Fadrosh E.A."/>
            <person name="Kyrpides N.C."/>
            <person name="Woyke T."/>
        </authorList>
    </citation>
    <scope>NUCLEOTIDE SEQUENCE</scope>
    <source>
        <strain evidence="2">GVMAG-M-3300027708-51</strain>
    </source>
</reference>
<protein>
    <submittedName>
        <fullName evidence="2">Uncharacterized protein</fullName>
    </submittedName>
</protein>
<keyword evidence="1" id="KW-0812">Transmembrane</keyword>
<dbReference type="EMBL" id="MN740401">
    <property type="protein sequence ID" value="QHU04461.1"/>
    <property type="molecule type" value="Genomic_DNA"/>
</dbReference>
<organism evidence="2">
    <name type="scientific">viral metagenome</name>
    <dbReference type="NCBI Taxonomy" id="1070528"/>
    <lineage>
        <taxon>unclassified sequences</taxon>
        <taxon>metagenomes</taxon>
        <taxon>organismal metagenomes</taxon>
    </lineage>
</organism>
<sequence length="50" mass="5453">MHTWAILLALAIIVGSHIHMLMSDKDPSKNTHAYVMLATAGLIAYGAFTR</sequence>
<feature type="transmembrane region" description="Helical" evidence="1">
    <location>
        <begin position="33"/>
        <end position="49"/>
    </location>
</feature>
<keyword evidence="1" id="KW-0472">Membrane</keyword>
<keyword evidence="1" id="KW-1133">Transmembrane helix</keyword>
<evidence type="ECO:0000313" key="2">
    <source>
        <dbReference type="EMBL" id="QHU04461.1"/>
    </source>
</evidence>
<proteinExistence type="predicted"/>
<evidence type="ECO:0000256" key="1">
    <source>
        <dbReference type="SAM" id="Phobius"/>
    </source>
</evidence>
<dbReference type="AlphaFoldDB" id="A0A6C0JHL4"/>